<feature type="domain" description="Aminotransferase class I/classII large" evidence="4">
    <location>
        <begin position="22"/>
        <end position="360"/>
    </location>
</feature>
<reference evidence="5" key="2">
    <citation type="submission" date="2022-09" db="EMBL/GenBank/DDBJ databases">
        <title>Aerococcus urinae taxonomy study.</title>
        <authorList>
            <person name="Christensen J."/>
            <person name="Senneby E."/>
        </authorList>
    </citation>
    <scope>NUCLEOTIDE SEQUENCE</scope>
    <source>
        <strain evidence="5">NLD-066-U95</strain>
    </source>
</reference>
<keyword evidence="2" id="KW-0663">Pyridoxal phosphate</keyword>
<evidence type="ECO:0000256" key="3">
    <source>
        <dbReference type="RuleBase" id="RU000481"/>
    </source>
</evidence>
<dbReference type="AlphaFoldDB" id="A0A0X8FDA1"/>
<dbReference type="GeneID" id="35767398"/>
<reference evidence="6 7" key="1">
    <citation type="submission" date="2020-12" db="EMBL/GenBank/DDBJ databases">
        <title>FDA dAtabase for Regulatory Grade micrObial Sequences (FDA-ARGOS): Supporting development and validation of Infectious Disease Dx tests.</title>
        <authorList>
            <person name="Sproer C."/>
            <person name="Gronow S."/>
            <person name="Severitt S."/>
            <person name="Schroder I."/>
            <person name="Tallon L."/>
            <person name="Sadzewicz L."/>
            <person name="Zhao X."/>
            <person name="Boylan J."/>
            <person name="Ott S."/>
            <person name="Bowen H."/>
            <person name="Vavikolanu K."/>
            <person name="Mehta A."/>
            <person name="Aluvathingal J."/>
            <person name="Nadendla S."/>
            <person name="Lowell S."/>
            <person name="Myers T."/>
            <person name="Yan Y."/>
            <person name="Sichtig H."/>
        </authorList>
    </citation>
    <scope>NUCLEOTIDE SEQUENCE [LARGE SCALE GENOMIC DNA]</scope>
    <source>
        <strain evidence="6 7">FDAARGOS_911</strain>
    </source>
</reference>
<evidence type="ECO:0000256" key="2">
    <source>
        <dbReference type="ARBA" id="ARBA00022898"/>
    </source>
</evidence>
<dbReference type="Pfam" id="PF00155">
    <property type="entry name" value="Aminotran_1_2"/>
    <property type="match status" value="1"/>
</dbReference>
<dbReference type="GO" id="GO:0030170">
    <property type="term" value="F:pyridoxal phosphate binding"/>
    <property type="evidence" value="ECO:0007669"/>
    <property type="project" value="InterPro"/>
</dbReference>
<dbReference type="EMBL" id="JAOTML010000004">
    <property type="protein sequence ID" value="MCY3053320.1"/>
    <property type="molecule type" value="Genomic_DNA"/>
</dbReference>
<evidence type="ECO:0000313" key="8">
    <source>
        <dbReference type="Proteomes" id="UP001069145"/>
    </source>
</evidence>
<protein>
    <recommendedName>
        <fullName evidence="3">Aminotransferase</fullName>
        <ecNumber evidence="3">2.6.1.-</ecNumber>
    </recommendedName>
</protein>
<evidence type="ECO:0000313" key="6">
    <source>
        <dbReference type="EMBL" id="QPS01454.1"/>
    </source>
</evidence>
<comment type="cofactor">
    <cofactor evidence="1 3">
        <name>pyridoxal 5'-phosphate</name>
        <dbReference type="ChEBI" id="CHEBI:597326"/>
    </cofactor>
</comment>
<dbReference type="InterPro" id="IPR004838">
    <property type="entry name" value="NHTrfase_class1_PyrdxlP-BS"/>
</dbReference>
<dbReference type="EMBL" id="CP065662">
    <property type="protein sequence ID" value="QPS01454.1"/>
    <property type="molecule type" value="Genomic_DNA"/>
</dbReference>
<organism evidence="6 7">
    <name type="scientific">Aerococcus urinae</name>
    <dbReference type="NCBI Taxonomy" id="1376"/>
    <lineage>
        <taxon>Bacteria</taxon>
        <taxon>Bacillati</taxon>
        <taxon>Bacillota</taxon>
        <taxon>Bacilli</taxon>
        <taxon>Lactobacillales</taxon>
        <taxon>Aerococcaceae</taxon>
        <taxon>Aerococcus</taxon>
    </lineage>
</organism>
<dbReference type="Proteomes" id="UP001069145">
    <property type="component" value="Unassembled WGS sequence"/>
</dbReference>
<comment type="similarity">
    <text evidence="3">Belongs to the class-I pyridoxal-phosphate-dependent aminotransferase family.</text>
</comment>
<sequence>MPKHGGNLKELSQVMERDMTQALDFSANINPLGLPQAFKEAIVSHLDQLDRYPDYNYRDLRQALADFYQVSDDHLLVGNGAAELIDLLAFALPYPMVTIEPCFNEYAASAKKYQRPHWSYLTQAENDFTLDLEDFWPWLDSHRKQEADQEAGNRAFSVWLCQPNNPTGSLYEFNLLRDLLKGISDRGGYLVVDESFIDFLPDQDNYSLLGQVEREEKLVIIRSLTKFYAMPALRLGVAMTSKQTLLDDLKAAQLTWSVNGLAEVCGQKMPDLTPYRQASLNYLAAAKKELQAGLESFPALKVFPSAANFFLIQGPKDLAQNLLEKGIVLRQTADFKGLGPGYYRLAVRTKEENQALLQALADIL</sequence>
<dbReference type="InterPro" id="IPR015424">
    <property type="entry name" value="PyrdxlP-dep_Trfase"/>
</dbReference>
<dbReference type="CDD" id="cd00609">
    <property type="entry name" value="AAT_like"/>
    <property type="match status" value="1"/>
</dbReference>
<dbReference type="PANTHER" id="PTHR42885:SF1">
    <property type="entry name" value="THREONINE-PHOSPHATE DECARBOXYLASE"/>
    <property type="match status" value="1"/>
</dbReference>
<evidence type="ECO:0000313" key="7">
    <source>
        <dbReference type="Proteomes" id="UP000594771"/>
    </source>
</evidence>
<dbReference type="KEGG" id="aun:AWM73_01260"/>
<dbReference type="RefSeq" id="WP_060777716.1">
    <property type="nucleotide sequence ID" value="NZ_CAJHLH010000003.1"/>
</dbReference>
<keyword evidence="3 6" id="KW-0032">Aminotransferase</keyword>
<evidence type="ECO:0000313" key="5">
    <source>
        <dbReference type="EMBL" id="MCY3053320.1"/>
    </source>
</evidence>
<dbReference type="Gene3D" id="3.40.640.10">
    <property type="entry name" value="Type I PLP-dependent aspartate aminotransferase-like (Major domain)"/>
    <property type="match status" value="1"/>
</dbReference>
<dbReference type="EC" id="2.6.1.-" evidence="3"/>
<evidence type="ECO:0000256" key="1">
    <source>
        <dbReference type="ARBA" id="ARBA00001933"/>
    </source>
</evidence>
<keyword evidence="3 6" id="KW-0808">Transferase</keyword>
<dbReference type="InterPro" id="IPR015422">
    <property type="entry name" value="PyrdxlP-dep_Trfase_small"/>
</dbReference>
<accession>A0A0X8FDA1</accession>
<proteinExistence type="inferred from homology"/>
<name>A0A0X8FDA1_9LACT</name>
<dbReference type="OrthoDB" id="9802328at2"/>
<dbReference type="GO" id="GO:0008483">
    <property type="term" value="F:transaminase activity"/>
    <property type="evidence" value="ECO:0007669"/>
    <property type="project" value="UniProtKB-KW"/>
</dbReference>
<dbReference type="InterPro" id="IPR004839">
    <property type="entry name" value="Aminotransferase_I/II_large"/>
</dbReference>
<dbReference type="PROSITE" id="PS00105">
    <property type="entry name" value="AA_TRANSFER_CLASS_1"/>
    <property type="match status" value="1"/>
</dbReference>
<dbReference type="SUPFAM" id="SSF53383">
    <property type="entry name" value="PLP-dependent transferases"/>
    <property type="match status" value="1"/>
</dbReference>
<keyword evidence="8" id="KW-1185">Reference proteome</keyword>
<dbReference type="PANTHER" id="PTHR42885">
    <property type="entry name" value="HISTIDINOL-PHOSPHATE AMINOTRANSFERASE-RELATED"/>
    <property type="match status" value="1"/>
</dbReference>
<dbReference type="InterPro" id="IPR015421">
    <property type="entry name" value="PyrdxlP-dep_Trfase_major"/>
</dbReference>
<dbReference type="Proteomes" id="UP000594771">
    <property type="component" value="Chromosome"/>
</dbReference>
<evidence type="ECO:0000259" key="4">
    <source>
        <dbReference type="Pfam" id="PF00155"/>
    </source>
</evidence>
<dbReference type="Gene3D" id="3.90.1150.10">
    <property type="entry name" value="Aspartate Aminotransferase, domain 1"/>
    <property type="match status" value="1"/>
</dbReference>
<gene>
    <name evidence="6" type="ORF">I6G68_08795</name>
    <name evidence="5" type="ORF">ODY43_04870</name>
</gene>